<feature type="transmembrane region" description="Helical" evidence="1">
    <location>
        <begin position="99"/>
        <end position="121"/>
    </location>
</feature>
<dbReference type="Pfam" id="PF01944">
    <property type="entry name" value="SpoIIM"/>
    <property type="match status" value="1"/>
</dbReference>
<keyword evidence="1" id="KW-0812">Transmembrane</keyword>
<dbReference type="InterPro" id="IPR002798">
    <property type="entry name" value="SpoIIM-like"/>
</dbReference>
<feature type="transmembrane region" description="Helical" evidence="1">
    <location>
        <begin position="287"/>
        <end position="307"/>
    </location>
</feature>
<dbReference type="KEGG" id="ssyi:EKG83_29915"/>
<reference evidence="3" key="1">
    <citation type="journal article" date="2021" name="Curr. Microbiol.">
        <title>Complete genome of nocamycin-producing strain Saccharothrix syringae NRRL B-16468 reveals the biosynthetic potential for secondary metabolites.</title>
        <authorList>
            <person name="Mo X."/>
            <person name="Yang S."/>
        </authorList>
    </citation>
    <scope>NUCLEOTIDE SEQUENCE [LARGE SCALE GENOMIC DNA]</scope>
    <source>
        <strain evidence="3">ATCC 51364 / DSM 43886 / JCM 6844 / KCTC 9398 / NBRC 14523 / NRRL B-16468 / INA 2240</strain>
    </source>
</reference>
<dbReference type="AlphaFoldDB" id="A0A5Q0H482"/>
<dbReference type="EMBL" id="CP034550">
    <property type="protein sequence ID" value="QFZ21038.1"/>
    <property type="molecule type" value="Genomic_DNA"/>
</dbReference>
<accession>A0A5Q0H482</accession>
<proteinExistence type="predicted"/>
<feature type="transmembrane region" description="Helical" evidence="1">
    <location>
        <begin position="167"/>
        <end position="188"/>
    </location>
</feature>
<dbReference type="PANTHER" id="PTHR35337">
    <property type="entry name" value="SLR1478 PROTEIN"/>
    <property type="match status" value="1"/>
</dbReference>
<keyword evidence="1" id="KW-0472">Membrane</keyword>
<dbReference type="Proteomes" id="UP000325787">
    <property type="component" value="Chromosome"/>
</dbReference>
<evidence type="ECO:0000313" key="2">
    <source>
        <dbReference type="EMBL" id="QFZ21038.1"/>
    </source>
</evidence>
<organism evidence="2 3">
    <name type="scientific">Saccharothrix syringae</name>
    <name type="common">Nocardiopsis syringae</name>
    <dbReference type="NCBI Taxonomy" id="103733"/>
    <lineage>
        <taxon>Bacteria</taxon>
        <taxon>Bacillati</taxon>
        <taxon>Actinomycetota</taxon>
        <taxon>Actinomycetes</taxon>
        <taxon>Pseudonocardiales</taxon>
        <taxon>Pseudonocardiaceae</taxon>
        <taxon>Saccharothrix</taxon>
    </lineage>
</organism>
<dbReference type="OrthoDB" id="5243448at2"/>
<feature type="transmembrane region" description="Helical" evidence="1">
    <location>
        <begin position="262"/>
        <end position="281"/>
    </location>
</feature>
<keyword evidence="3" id="KW-1185">Reference proteome</keyword>
<feature type="transmembrane region" description="Helical" evidence="1">
    <location>
        <begin position="221"/>
        <end position="241"/>
    </location>
</feature>
<sequence>MDIDVFVTRHQGDWDRLARLVGARSLRGAEADELVALYQRVATHLSVARSTVPDPALLARLTALVLRARAAVTGAHTPAWREAGRFFARRLPAELRRAAPWWTATAALCLSAIGLVAAWVANDPAVQASIAAPEAVRELTRPGGDFETYYSSAPAASFAFQVWTNNAWIAAGCLVLGVLFGVPVLLLLWTNVVNVGVGAGLMAAAGRFDVFLGLITPHGLLELTAVFVAAGAGLRLGWTVVDPGPRTRSAALAAEGRAVARLAVGLTCVLLVSGVVEAFVTPSGLPTWARVAIGVAAEVAFLAYVFALGRRPEAPQAPAPTASGRP</sequence>
<dbReference type="PANTHER" id="PTHR35337:SF1">
    <property type="entry name" value="SLR1478 PROTEIN"/>
    <property type="match status" value="1"/>
</dbReference>
<protein>
    <submittedName>
        <fullName evidence="2">Stage II sporulation protein M</fullName>
    </submittedName>
</protein>
<evidence type="ECO:0000313" key="3">
    <source>
        <dbReference type="Proteomes" id="UP000325787"/>
    </source>
</evidence>
<dbReference type="RefSeq" id="WP_051765420.1">
    <property type="nucleotide sequence ID" value="NZ_CP034550.1"/>
</dbReference>
<gene>
    <name evidence="2" type="ORF">EKG83_29915</name>
</gene>
<name>A0A5Q0H482_SACSY</name>
<evidence type="ECO:0000256" key="1">
    <source>
        <dbReference type="SAM" id="Phobius"/>
    </source>
</evidence>
<keyword evidence="1" id="KW-1133">Transmembrane helix</keyword>